<proteinExistence type="predicted"/>
<dbReference type="RefSeq" id="WP_010485710.1">
    <property type="nucleotide sequence ID" value="NZ_FZOG01000006.1"/>
</dbReference>
<organism evidence="2 3">
    <name type="scientific">Pseudomonas segetis</name>
    <dbReference type="NCBI Taxonomy" id="298908"/>
    <lineage>
        <taxon>Bacteria</taxon>
        <taxon>Pseudomonadati</taxon>
        <taxon>Pseudomonadota</taxon>
        <taxon>Gammaproteobacteria</taxon>
        <taxon>Pseudomonadales</taxon>
        <taxon>Pseudomonadaceae</taxon>
        <taxon>Pseudomonas</taxon>
    </lineage>
</organism>
<accession>A0A239IDE9</accession>
<name>A0A239IDE9_9PSED</name>
<protein>
    <submittedName>
        <fullName evidence="2">Uncharacterized protein</fullName>
    </submittedName>
</protein>
<gene>
    <name evidence="2" type="ORF">SAMN05216255_3830</name>
</gene>
<reference evidence="3" key="1">
    <citation type="submission" date="2017-06" db="EMBL/GenBank/DDBJ databases">
        <authorList>
            <person name="Varghese N."/>
            <person name="Submissions S."/>
        </authorList>
    </citation>
    <scope>NUCLEOTIDE SEQUENCE [LARGE SCALE GENOMIC DNA]</scope>
    <source>
        <strain evidence="3">CIP 108523</strain>
    </source>
</reference>
<feature type="region of interest" description="Disordered" evidence="1">
    <location>
        <begin position="46"/>
        <end position="69"/>
    </location>
</feature>
<evidence type="ECO:0000256" key="1">
    <source>
        <dbReference type="SAM" id="MobiDB-lite"/>
    </source>
</evidence>
<evidence type="ECO:0000313" key="3">
    <source>
        <dbReference type="Proteomes" id="UP000242915"/>
    </source>
</evidence>
<dbReference type="EMBL" id="FZOG01000006">
    <property type="protein sequence ID" value="SNS91452.1"/>
    <property type="molecule type" value="Genomic_DNA"/>
</dbReference>
<dbReference type="AlphaFoldDB" id="A0A239IDE9"/>
<dbReference type="Proteomes" id="UP000242915">
    <property type="component" value="Unassembled WGS sequence"/>
</dbReference>
<keyword evidence="3" id="KW-1185">Reference proteome</keyword>
<evidence type="ECO:0000313" key="2">
    <source>
        <dbReference type="EMBL" id="SNS91452.1"/>
    </source>
</evidence>
<feature type="compositionally biased region" description="Basic residues" evidence="1">
    <location>
        <begin position="49"/>
        <end position="66"/>
    </location>
</feature>
<sequence>MVMHYETTDGQVACGRDNDNLDSTSKANKVTCKTCLGSHVMQDIAGAAKPKKKAKKPAKKQPKKKTVPSSTFDWKYEWAVMCHDLRPNDRLPRGFESIEV</sequence>